<feature type="domain" description="HTH lysR-type" evidence="5">
    <location>
        <begin position="9"/>
        <end position="66"/>
    </location>
</feature>
<dbReference type="SUPFAM" id="SSF53850">
    <property type="entry name" value="Periplasmic binding protein-like II"/>
    <property type="match status" value="1"/>
</dbReference>
<dbReference type="AlphaFoldDB" id="A0A9D9H8D3"/>
<dbReference type="InterPro" id="IPR036388">
    <property type="entry name" value="WH-like_DNA-bd_sf"/>
</dbReference>
<evidence type="ECO:0000256" key="1">
    <source>
        <dbReference type="ARBA" id="ARBA00009437"/>
    </source>
</evidence>
<organism evidence="6 7">
    <name type="scientific">Candidatus Gallilactobacillus intestinavium</name>
    <dbReference type="NCBI Taxonomy" id="2840838"/>
    <lineage>
        <taxon>Bacteria</taxon>
        <taxon>Bacillati</taxon>
        <taxon>Bacillota</taxon>
        <taxon>Bacilli</taxon>
        <taxon>Lactobacillales</taxon>
        <taxon>Lactobacillaceae</taxon>
        <taxon>Lactobacillaceae incertae sedis</taxon>
        <taxon>Candidatus Gallilactobacillus</taxon>
    </lineage>
</organism>
<dbReference type="PRINTS" id="PR00039">
    <property type="entry name" value="HTHLYSR"/>
</dbReference>
<dbReference type="Proteomes" id="UP000823614">
    <property type="component" value="Unassembled WGS sequence"/>
</dbReference>
<keyword evidence="4" id="KW-0804">Transcription</keyword>
<comment type="similarity">
    <text evidence="1">Belongs to the LysR transcriptional regulatory family.</text>
</comment>
<evidence type="ECO:0000259" key="5">
    <source>
        <dbReference type="PROSITE" id="PS50931"/>
    </source>
</evidence>
<dbReference type="GO" id="GO:0000976">
    <property type="term" value="F:transcription cis-regulatory region binding"/>
    <property type="evidence" value="ECO:0007669"/>
    <property type="project" value="TreeGrafter"/>
</dbReference>
<name>A0A9D9H8D3_9LACO</name>
<proteinExistence type="inferred from homology"/>
<reference evidence="6" key="1">
    <citation type="submission" date="2020-10" db="EMBL/GenBank/DDBJ databases">
        <authorList>
            <person name="Gilroy R."/>
        </authorList>
    </citation>
    <scope>NUCLEOTIDE SEQUENCE</scope>
    <source>
        <strain evidence="6">C6-149</strain>
    </source>
</reference>
<gene>
    <name evidence="6" type="ORF">IAA89_00220</name>
</gene>
<keyword evidence="2" id="KW-0805">Transcription regulation</keyword>
<comment type="caution">
    <text evidence="6">The sequence shown here is derived from an EMBL/GenBank/DDBJ whole genome shotgun (WGS) entry which is preliminary data.</text>
</comment>
<evidence type="ECO:0000256" key="3">
    <source>
        <dbReference type="ARBA" id="ARBA00023125"/>
    </source>
</evidence>
<dbReference type="Pfam" id="PF00126">
    <property type="entry name" value="HTH_1"/>
    <property type="match status" value="1"/>
</dbReference>
<evidence type="ECO:0000256" key="4">
    <source>
        <dbReference type="ARBA" id="ARBA00023163"/>
    </source>
</evidence>
<dbReference type="InterPro" id="IPR005119">
    <property type="entry name" value="LysR_subst-bd"/>
</dbReference>
<dbReference type="Pfam" id="PF03466">
    <property type="entry name" value="LysR_substrate"/>
    <property type="match status" value="1"/>
</dbReference>
<dbReference type="PANTHER" id="PTHR30126">
    <property type="entry name" value="HTH-TYPE TRANSCRIPTIONAL REGULATOR"/>
    <property type="match status" value="1"/>
</dbReference>
<dbReference type="SUPFAM" id="SSF46785">
    <property type="entry name" value="Winged helix' DNA-binding domain"/>
    <property type="match status" value="1"/>
</dbReference>
<dbReference type="PANTHER" id="PTHR30126:SF40">
    <property type="entry name" value="HTH-TYPE TRANSCRIPTIONAL REGULATOR GLTR"/>
    <property type="match status" value="1"/>
</dbReference>
<dbReference type="InterPro" id="IPR036390">
    <property type="entry name" value="WH_DNA-bd_sf"/>
</dbReference>
<dbReference type="PROSITE" id="PS50931">
    <property type="entry name" value="HTH_LYSR"/>
    <property type="match status" value="1"/>
</dbReference>
<evidence type="ECO:0000313" key="6">
    <source>
        <dbReference type="EMBL" id="MBO8440867.1"/>
    </source>
</evidence>
<evidence type="ECO:0000256" key="2">
    <source>
        <dbReference type="ARBA" id="ARBA00023015"/>
    </source>
</evidence>
<dbReference type="GO" id="GO:0003700">
    <property type="term" value="F:DNA-binding transcription factor activity"/>
    <property type="evidence" value="ECO:0007669"/>
    <property type="project" value="InterPro"/>
</dbReference>
<dbReference type="InterPro" id="IPR000847">
    <property type="entry name" value="LysR_HTH_N"/>
</dbReference>
<dbReference type="EMBL" id="JADIMP010000006">
    <property type="protein sequence ID" value="MBO8440867.1"/>
    <property type="molecule type" value="Genomic_DNA"/>
</dbReference>
<accession>A0A9D9H8D3</accession>
<dbReference type="Gene3D" id="3.40.190.290">
    <property type="match status" value="1"/>
</dbReference>
<dbReference type="CDD" id="cd05466">
    <property type="entry name" value="PBP2_LTTR_substrate"/>
    <property type="match status" value="1"/>
</dbReference>
<sequence>MKNRQERILSSKTLTYFLQLADTMNYTQAAQILGITQPALTQQIKKLEHAVDAPLFYSVGKKLRLSKAGIIMLETTHQIYELLNQANDKIQQTTSAEIGQINIGVMSSIEDSVLNDFMVRYYSDTPEISVNLNMLTRKEVWDRLENNEIDLGIMYLPDDSIKNWNMYETSPIYSDELYYLHHDPHLADKKKIKLIEIDKSNLVMFPEDYYITRKLRRVFRDSMIDFPKIVSRFSRPRQIYQFCSQSNANTILSKAYLLSHNLPKMYINPIDPSIKFNLSFIYRKDKKRVPRIEKFLNFFYKFLDEKDYETRLKEKVIK</sequence>
<evidence type="ECO:0000313" key="7">
    <source>
        <dbReference type="Proteomes" id="UP000823614"/>
    </source>
</evidence>
<protein>
    <submittedName>
        <fullName evidence="6">LysR family transcriptional regulator</fullName>
    </submittedName>
</protein>
<dbReference type="Gene3D" id="1.10.10.10">
    <property type="entry name" value="Winged helix-like DNA-binding domain superfamily/Winged helix DNA-binding domain"/>
    <property type="match status" value="1"/>
</dbReference>
<keyword evidence="3" id="KW-0238">DNA-binding</keyword>
<reference evidence="6" key="2">
    <citation type="journal article" date="2021" name="PeerJ">
        <title>Extensive microbial diversity within the chicken gut microbiome revealed by metagenomics and culture.</title>
        <authorList>
            <person name="Gilroy R."/>
            <person name="Ravi A."/>
            <person name="Getino M."/>
            <person name="Pursley I."/>
            <person name="Horton D.L."/>
            <person name="Alikhan N.F."/>
            <person name="Baker D."/>
            <person name="Gharbi K."/>
            <person name="Hall N."/>
            <person name="Watson M."/>
            <person name="Adriaenssens E.M."/>
            <person name="Foster-Nyarko E."/>
            <person name="Jarju S."/>
            <person name="Secka A."/>
            <person name="Antonio M."/>
            <person name="Oren A."/>
            <person name="Chaudhuri R.R."/>
            <person name="La Ragione R."/>
            <person name="Hildebrand F."/>
            <person name="Pallen M.J."/>
        </authorList>
    </citation>
    <scope>NUCLEOTIDE SEQUENCE</scope>
    <source>
        <strain evidence="6">C6-149</strain>
    </source>
</reference>